<reference evidence="2" key="1">
    <citation type="submission" date="2019-06" db="EMBL/GenBank/DDBJ databases">
        <title>The complete genome of Emcibacter congregatus ZYLT.</title>
        <authorList>
            <person name="Zhao Z."/>
        </authorList>
    </citation>
    <scope>NUCLEOTIDE SEQUENCE [LARGE SCALE GENOMIC DNA]</scope>
    <source>
        <strain evidence="2">MCCC 1A06723</strain>
    </source>
</reference>
<dbReference type="SUPFAM" id="SSF53448">
    <property type="entry name" value="Nucleotide-diphospho-sugar transferases"/>
    <property type="match status" value="1"/>
</dbReference>
<protein>
    <recommendedName>
        <fullName evidence="3">Acylneuraminate cytidylyltransferase</fullName>
    </recommendedName>
</protein>
<dbReference type="RefSeq" id="WP_139938073.1">
    <property type="nucleotide sequence ID" value="NZ_JBHSYP010000022.1"/>
</dbReference>
<sequence length="248" mass="28069">MPGADKIVVIVQARMTSSRLPGKVLKPLARKTILEHVIERCSRIAGVDEVSIAMPDDAAQDPLVKFVSGLKNVSFFQGSETNVLERTFLAAKAVGAGTLLRVTSDCPFIDPDISGALLAAYRQSGARYARLPMDRGFPLGFDTEVLSMDLLREVYEADTDEYEQEHVTPYIWRRPEQYGCLMLDHLPSLRHWRLVVDEERDYEFAARVFEELYPAKPEFNFKDLQQLFSDKPELLEINASVAQNPYVK</sequence>
<dbReference type="OrthoDB" id="9801052at2"/>
<organism evidence="1 2">
    <name type="scientific">Emcibacter nanhaiensis</name>
    <dbReference type="NCBI Taxonomy" id="1505037"/>
    <lineage>
        <taxon>Bacteria</taxon>
        <taxon>Pseudomonadati</taxon>
        <taxon>Pseudomonadota</taxon>
        <taxon>Alphaproteobacteria</taxon>
        <taxon>Emcibacterales</taxon>
        <taxon>Emcibacteraceae</taxon>
        <taxon>Emcibacter</taxon>
    </lineage>
</organism>
<dbReference type="EMBL" id="VFIY01000004">
    <property type="protein sequence ID" value="TPD62823.1"/>
    <property type="molecule type" value="Genomic_DNA"/>
</dbReference>
<dbReference type="Gene3D" id="3.90.550.10">
    <property type="entry name" value="Spore Coat Polysaccharide Biosynthesis Protein SpsA, Chain A"/>
    <property type="match status" value="1"/>
</dbReference>
<evidence type="ECO:0008006" key="3">
    <source>
        <dbReference type="Google" id="ProtNLM"/>
    </source>
</evidence>
<dbReference type="PANTHER" id="PTHR42866:SF1">
    <property type="entry name" value="SPORE COAT POLYSACCHARIDE BIOSYNTHESIS PROTEIN SPSF"/>
    <property type="match status" value="1"/>
</dbReference>
<keyword evidence="2" id="KW-1185">Reference proteome</keyword>
<gene>
    <name evidence="1" type="ORF">FIV46_01720</name>
</gene>
<proteinExistence type="predicted"/>
<dbReference type="InterPro" id="IPR029044">
    <property type="entry name" value="Nucleotide-diphossugar_trans"/>
</dbReference>
<dbReference type="Pfam" id="PF02348">
    <property type="entry name" value="CTP_transf_3"/>
    <property type="match status" value="1"/>
</dbReference>
<evidence type="ECO:0000313" key="1">
    <source>
        <dbReference type="EMBL" id="TPD62823.1"/>
    </source>
</evidence>
<dbReference type="Proteomes" id="UP000319148">
    <property type="component" value="Unassembled WGS sequence"/>
</dbReference>
<dbReference type="GO" id="GO:0005829">
    <property type="term" value="C:cytosol"/>
    <property type="evidence" value="ECO:0007669"/>
    <property type="project" value="TreeGrafter"/>
</dbReference>
<name>A0A501PQT0_9PROT</name>
<comment type="caution">
    <text evidence="1">The sequence shown here is derived from an EMBL/GenBank/DDBJ whole genome shotgun (WGS) entry which is preliminary data.</text>
</comment>
<evidence type="ECO:0000313" key="2">
    <source>
        <dbReference type="Proteomes" id="UP000319148"/>
    </source>
</evidence>
<dbReference type="InterPro" id="IPR003329">
    <property type="entry name" value="Cytidylyl_trans"/>
</dbReference>
<dbReference type="PANTHER" id="PTHR42866">
    <property type="entry name" value="3-DEOXY-MANNO-OCTULOSONATE CYTIDYLYLTRANSFERASE"/>
    <property type="match status" value="1"/>
</dbReference>
<dbReference type="CDD" id="cd02518">
    <property type="entry name" value="GT2_SpsF"/>
    <property type="match status" value="1"/>
</dbReference>
<accession>A0A501PQT0</accession>
<dbReference type="AlphaFoldDB" id="A0A501PQT0"/>